<dbReference type="PANTHER" id="PTHR24124:SF14">
    <property type="entry name" value="CHROMOSOME UNDETERMINED SCAFFOLD_25, WHOLE GENOME SHOTGUN SEQUENCE"/>
    <property type="match status" value="1"/>
</dbReference>
<keyword evidence="2 3" id="KW-0040">ANK repeat</keyword>
<name>A0ABR4I4C7_9EURO</name>
<dbReference type="SMART" id="SM00248">
    <property type="entry name" value="ANK"/>
    <property type="match status" value="3"/>
</dbReference>
<evidence type="ECO:0000256" key="1">
    <source>
        <dbReference type="ARBA" id="ARBA00022737"/>
    </source>
</evidence>
<dbReference type="Pfam" id="PF12796">
    <property type="entry name" value="Ank_2"/>
    <property type="match status" value="1"/>
</dbReference>
<dbReference type="PROSITE" id="PS50297">
    <property type="entry name" value="ANK_REP_REGION"/>
    <property type="match status" value="1"/>
</dbReference>
<dbReference type="EMBL" id="JBFXLT010000002">
    <property type="protein sequence ID" value="KAL2822482.1"/>
    <property type="molecule type" value="Genomic_DNA"/>
</dbReference>
<dbReference type="InterPro" id="IPR002110">
    <property type="entry name" value="Ankyrin_rpt"/>
</dbReference>
<evidence type="ECO:0000256" key="2">
    <source>
        <dbReference type="ARBA" id="ARBA00023043"/>
    </source>
</evidence>
<evidence type="ECO:0000313" key="4">
    <source>
        <dbReference type="EMBL" id="KAL2822482.1"/>
    </source>
</evidence>
<feature type="repeat" description="ANK" evidence="3">
    <location>
        <begin position="5"/>
        <end position="45"/>
    </location>
</feature>
<dbReference type="Gene3D" id="1.25.40.20">
    <property type="entry name" value="Ankyrin repeat-containing domain"/>
    <property type="match status" value="2"/>
</dbReference>
<dbReference type="Proteomes" id="UP001610334">
    <property type="component" value="Unassembled WGS sequence"/>
</dbReference>
<keyword evidence="1" id="KW-0677">Repeat</keyword>
<dbReference type="PANTHER" id="PTHR24124">
    <property type="entry name" value="ANKYRIN REPEAT FAMILY A"/>
    <property type="match status" value="1"/>
</dbReference>
<evidence type="ECO:0000256" key="3">
    <source>
        <dbReference type="PROSITE-ProRule" id="PRU00023"/>
    </source>
</evidence>
<comment type="caution">
    <text evidence="4">The sequence shown here is derived from an EMBL/GenBank/DDBJ whole genome shotgun (WGS) entry which is preliminary data.</text>
</comment>
<accession>A0ABR4I4C7</accession>
<reference evidence="4 5" key="1">
    <citation type="submission" date="2024-07" db="EMBL/GenBank/DDBJ databases">
        <title>Section-level genome sequencing and comparative genomics of Aspergillus sections Usti and Cavernicolus.</title>
        <authorList>
            <consortium name="Lawrence Berkeley National Laboratory"/>
            <person name="Nybo J.L."/>
            <person name="Vesth T.C."/>
            <person name="Theobald S."/>
            <person name="Frisvad J.C."/>
            <person name="Larsen T.O."/>
            <person name="Kjaerboelling I."/>
            <person name="Rothschild-Mancinelli K."/>
            <person name="Lyhne E.K."/>
            <person name="Kogle M.E."/>
            <person name="Barry K."/>
            <person name="Clum A."/>
            <person name="Na H."/>
            <person name="Ledsgaard L."/>
            <person name="Lin J."/>
            <person name="Lipzen A."/>
            <person name="Kuo A."/>
            <person name="Riley R."/>
            <person name="Mondo S."/>
            <person name="Labutti K."/>
            <person name="Haridas S."/>
            <person name="Pangalinan J."/>
            <person name="Salamov A.A."/>
            <person name="Simmons B.A."/>
            <person name="Magnuson J.K."/>
            <person name="Chen J."/>
            <person name="Drula E."/>
            <person name="Henrissat B."/>
            <person name="Wiebenga A."/>
            <person name="Lubbers R.J."/>
            <person name="Gomes A.C."/>
            <person name="Makela M.R."/>
            <person name="Stajich J."/>
            <person name="Grigoriev I.V."/>
            <person name="Mortensen U.H."/>
            <person name="De Vries R.P."/>
            <person name="Baker S.E."/>
            <person name="Andersen M.R."/>
        </authorList>
    </citation>
    <scope>NUCLEOTIDE SEQUENCE [LARGE SCALE GENOMIC DNA]</scope>
    <source>
        <strain evidence="4 5">CBS 588.65</strain>
    </source>
</reference>
<dbReference type="SUPFAM" id="SSF48403">
    <property type="entry name" value="Ankyrin repeat"/>
    <property type="match status" value="1"/>
</dbReference>
<dbReference type="PROSITE" id="PS50088">
    <property type="entry name" value="ANK_REPEAT"/>
    <property type="match status" value="2"/>
</dbReference>
<organism evidence="4 5">
    <name type="scientific">Aspergillus granulosus</name>
    <dbReference type="NCBI Taxonomy" id="176169"/>
    <lineage>
        <taxon>Eukaryota</taxon>
        <taxon>Fungi</taxon>
        <taxon>Dikarya</taxon>
        <taxon>Ascomycota</taxon>
        <taxon>Pezizomycotina</taxon>
        <taxon>Eurotiomycetes</taxon>
        <taxon>Eurotiomycetidae</taxon>
        <taxon>Eurotiales</taxon>
        <taxon>Aspergillaceae</taxon>
        <taxon>Aspergillus</taxon>
        <taxon>Aspergillus subgen. Nidulantes</taxon>
    </lineage>
</organism>
<sequence length="134" mass="14190">MADDVGFTPLHYAVQAHARCGGSAHAAAAIQCLLEHGADPTITDRDGKTVLHMLGYGSLQGGPISTTVLNSLVAHGVDINHADNNGVTALHVMVQNLRQVPTVKYLLEHGADPQTSTPNGNTVFHSWLRDVFSS</sequence>
<dbReference type="InterPro" id="IPR036770">
    <property type="entry name" value="Ankyrin_rpt-contain_sf"/>
</dbReference>
<protein>
    <submittedName>
        <fullName evidence="4">Ankyrin repeat-containing domain protein</fullName>
    </submittedName>
</protein>
<gene>
    <name evidence="4" type="ORF">BJX63DRAFT_427049</name>
</gene>
<feature type="repeat" description="ANK" evidence="3">
    <location>
        <begin position="85"/>
        <end position="118"/>
    </location>
</feature>
<proteinExistence type="predicted"/>
<evidence type="ECO:0000313" key="5">
    <source>
        <dbReference type="Proteomes" id="UP001610334"/>
    </source>
</evidence>
<keyword evidence="5" id="KW-1185">Reference proteome</keyword>